<dbReference type="SUPFAM" id="SSF49503">
    <property type="entry name" value="Cupredoxins"/>
    <property type="match status" value="3"/>
</dbReference>
<dbReference type="Pfam" id="PF07731">
    <property type="entry name" value="Cu-oxidase_2"/>
    <property type="match status" value="1"/>
</dbReference>
<dbReference type="InterPro" id="IPR045087">
    <property type="entry name" value="Cu-oxidase_fam"/>
</dbReference>
<dbReference type="KEGG" id="nsg:H3L94_08665"/>
<evidence type="ECO:0000256" key="3">
    <source>
        <dbReference type="ARBA" id="ARBA00023002"/>
    </source>
</evidence>
<reference evidence="7 8" key="1">
    <citation type="submission" date="2020-07" db="EMBL/GenBank/DDBJ databases">
        <title>Genomic diversity of species in the Neisseriaceae family.</title>
        <authorList>
            <person name="Vincent A.T."/>
            <person name="Bernet E."/>
            <person name="Veyrier F.J."/>
        </authorList>
    </citation>
    <scope>NUCLEOTIDE SEQUENCE [LARGE SCALE GENOMIC DNA]</scope>
    <source>
        <strain evidence="7 8">DSM 22244</strain>
    </source>
</reference>
<dbReference type="InterPro" id="IPR008972">
    <property type="entry name" value="Cupredoxin"/>
</dbReference>
<evidence type="ECO:0000259" key="6">
    <source>
        <dbReference type="Pfam" id="PF07732"/>
    </source>
</evidence>
<dbReference type="EMBL" id="CP059567">
    <property type="protein sequence ID" value="QMT41642.1"/>
    <property type="molecule type" value="Genomic_DNA"/>
</dbReference>
<dbReference type="InterPro" id="IPR001117">
    <property type="entry name" value="Cu-oxidase_2nd"/>
</dbReference>
<organism evidence="7 8">
    <name type="scientific">Neisseria shayeganii</name>
    <dbReference type="NCBI Taxonomy" id="607712"/>
    <lineage>
        <taxon>Bacteria</taxon>
        <taxon>Pseudomonadati</taxon>
        <taxon>Pseudomonadota</taxon>
        <taxon>Betaproteobacteria</taxon>
        <taxon>Neisseriales</taxon>
        <taxon>Neisseriaceae</taxon>
        <taxon>Neisseria</taxon>
    </lineage>
</organism>
<evidence type="ECO:0000313" key="7">
    <source>
        <dbReference type="EMBL" id="QMT41642.1"/>
    </source>
</evidence>
<protein>
    <submittedName>
        <fullName evidence="7">Multicopper oxidase family protein</fullName>
    </submittedName>
</protein>
<dbReference type="Gene3D" id="2.60.40.420">
    <property type="entry name" value="Cupredoxins - blue copper proteins"/>
    <property type="match status" value="3"/>
</dbReference>
<dbReference type="Pfam" id="PF00394">
    <property type="entry name" value="Cu-oxidase"/>
    <property type="match status" value="1"/>
</dbReference>
<dbReference type="Pfam" id="PF07732">
    <property type="entry name" value="Cu-oxidase_3"/>
    <property type="match status" value="1"/>
</dbReference>
<dbReference type="GO" id="GO:0016491">
    <property type="term" value="F:oxidoreductase activity"/>
    <property type="evidence" value="ECO:0007669"/>
    <property type="project" value="UniProtKB-KW"/>
</dbReference>
<keyword evidence="2" id="KW-0479">Metal-binding</keyword>
<name>A0A7D7RPF2_9NEIS</name>
<sequence length="496" mass="55004">MDRRQFLTLGISAAAGAALLRSGYLRAGEHGTGGGHHGPMGAMHGGMMAEGQAALLPPDALPQGGPLKPLPLLPGRNGKHFRANITAAEHRIELLPGKPTAFFTYNGHLPGQLIELTEGDTVSIEFVNRLNEETTVHWHGLPVPPDQDGNPNDPVKPGERRLYTFTLPEGSAGTYWYHTHAHDLVSSQAYKGLAGALIVRSADDPLKNLPEQHWLFSDLRLDSEGRLPENTMMDWMNGREGQFTLINGQFRPAIEISGTQRIRIWNACNARYLHLAVPGAQWIVVGTDGGLLERPAEPVSSLLIAPGERYEVVVRGADGTSELQDIPYDRKKMMQPFQAETRNLGSISLKNAAAVQLPATLRPIADLGEPTSFKQVVLSERMGRGMNNMFLINGKSYDMNRIDLTSRVNETEEWTVINDSHMDHPFHLHGTQFIVTERTLDGRTEQVAKALKDTVNLRPYESLKFRTVQLDKGIRMFHCHILEHENLGMMGQLRVE</sequence>
<dbReference type="InterPro" id="IPR011707">
    <property type="entry name" value="Cu-oxidase-like_N"/>
</dbReference>
<proteinExistence type="predicted"/>
<keyword evidence="3" id="KW-0560">Oxidoreductase</keyword>
<comment type="subcellular location">
    <subcellularLocation>
        <location evidence="1">Cell outer membrane</location>
        <topology evidence="1">Lipid-anchor</topology>
    </subcellularLocation>
</comment>
<feature type="domain" description="Plastocyanin-like" evidence="6">
    <location>
        <begin position="90"/>
        <end position="202"/>
    </location>
</feature>
<evidence type="ECO:0000256" key="2">
    <source>
        <dbReference type="ARBA" id="ARBA00022723"/>
    </source>
</evidence>
<dbReference type="InterPro" id="IPR011706">
    <property type="entry name" value="Cu-oxidase_C"/>
</dbReference>
<evidence type="ECO:0000256" key="1">
    <source>
        <dbReference type="ARBA" id="ARBA00004459"/>
    </source>
</evidence>
<dbReference type="PROSITE" id="PS00080">
    <property type="entry name" value="MULTICOPPER_OXIDASE2"/>
    <property type="match status" value="1"/>
</dbReference>
<dbReference type="CDD" id="cd13881">
    <property type="entry name" value="CuRO_2_McoC_like"/>
    <property type="match status" value="1"/>
</dbReference>
<gene>
    <name evidence="7" type="ORF">H3L94_08665</name>
</gene>
<dbReference type="GO" id="GO:0009279">
    <property type="term" value="C:cell outer membrane"/>
    <property type="evidence" value="ECO:0007669"/>
    <property type="project" value="UniProtKB-SubCell"/>
</dbReference>
<feature type="domain" description="Plastocyanin-like" evidence="5">
    <location>
        <begin position="379"/>
        <end position="496"/>
    </location>
</feature>
<dbReference type="PANTHER" id="PTHR11709:SF2">
    <property type="entry name" value="MULTICOPPER OXIDASE LPR1"/>
    <property type="match status" value="1"/>
</dbReference>
<dbReference type="AlphaFoldDB" id="A0A7D7RPF2"/>
<accession>A0A7D7RPF2</accession>
<evidence type="ECO:0000259" key="5">
    <source>
        <dbReference type="Pfam" id="PF07731"/>
    </source>
</evidence>
<dbReference type="PANTHER" id="PTHR11709">
    <property type="entry name" value="MULTI-COPPER OXIDASE"/>
    <property type="match status" value="1"/>
</dbReference>
<evidence type="ECO:0000259" key="4">
    <source>
        <dbReference type="Pfam" id="PF00394"/>
    </source>
</evidence>
<dbReference type="InterPro" id="IPR002355">
    <property type="entry name" value="Cu_oxidase_Cu_BS"/>
</dbReference>
<evidence type="ECO:0000313" key="8">
    <source>
        <dbReference type="Proteomes" id="UP000514752"/>
    </source>
</evidence>
<feature type="domain" description="Plastocyanin-like" evidence="4">
    <location>
        <begin position="235"/>
        <end position="315"/>
    </location>
</feature>
<dbReference type="GO" id="GO:0005507">
    <property type="term" value="F:copper ion binding"/>
    <property type="evidence" value="ECO:0007669"/>
    <property type="project" value="InterPro"/>
</dbReference>
<dbReference type="Proteomes" id="UP000514752">
    <property type="component" value="Chromosome"/>
</dbReference>